<dbReference type="PROSITE" id="PS50109">
    <property type="entry name" value="HIS_KIN"/>
    <property type="match status" value="1"/>
</dbReference>
<reference evidence="9 10" key="1">
    <citation type="submission" date="2021-01" db="EMBL/GenBank/DDBJ databases">
        <title>Genome public.</title>
        <authorList>
            <person name="Liu C."/>
            <person name="Sun Q."/>
        </authorList>
    </citation>
    <scope>NUCLEOTIDE SEQUENCE [LARGE SCALE GENOMIC DNA]</scope>
    <source>
        <strain evidence="9 10">YIM B02515</strain>
    </source>
</reference>
<organism evidence="9 10">
    <name type="scientific">Clostridium rhizosphaerae</name>
    <dbReference type="NCBI Taxonomy" id="2803861"/>
    <lineage>
        <taxon>Bacteria</taxon>
        <taxon>Bacillati</taxon>
        <taxon>Bacillota</taxon>
        <taxon>Clostridia</taxon>
        <taxon>Eubacteriales</taxon>
        <taxon>Clostridiaceae</taxon>
        <taxon>Clostridium</taxon>
    </lineage>
</organism>
<dbReference type="InterPro" id="IPR004358">
    <property type="entry name" value="Sig_transdc_His_kin-like_C"/>
</dbReference>
<dbReference type="InterPro" id="IPR013767">
    <property type="entry name" value="PAS_fold"/>
</dbReference>
<dbReference type="EC" id="2.7.13.3" evidence="2"/>
<dbReference type="CDD" id="cd00082">
    <property type="entry name" value="HisKA"/>
    <property type="match status" value="1"/>
</dbReference>
<evidence type="ECO:0000256" key="5">
    <source>
        <dbReference type="ARBA" id="ARBA00022777"/>
    </source>
</evidence>
<comment type="caution">
    <text evidence="9">The sequence shown here is derived from an EMBL/GenBank/DDBJ whole genome shotgun (WGS) entry which is preliminary data.</text>
</comment>
<dbReference type="InterPro" id="IPR005467">
    <property type="entry name" value="His_kinase_dom"/>
</dbReference>
<dbReference type="CDD" id="cd00130">
    <property type="entry name" value="PAS"/>
    <property type="match status" value="1"/>
</dbReference>
<dbReference type="RefSeq" id="WP_202748450.1">
    <property type="nucleotide sequence ID" value="NZ_JAESWC010000002.1"/>
</dbReference>
<evidence type="ECO:0000259" key="8">
    <source>
        <dbReference type="PROSITE" id="PS50112"/>
    </source>
</evidence>
<dbReference type="Pfam" id="PF00989">
    <property type="entry name" value="PAS"/>
    <property type="match status" value="1"/>
</dbReference>
<dbReference type="Pfam" id="PF02518">
    <property type="entry name" value="HATPase_c"/>
    <property type="match status" value="1"/>
</dbReference>
<dbReference type="Proteomes" id="UP000632377">
    <property type="component" value="Unassembled WGS sequence"/>
</dbReference>
<protein>
    <recommendedName>
        <fullName evidence="2">histidine kinase</fullName>
        <ecNumber evidence="2">2.7.13.3</ecNumber>
    </recommendedName>
</protein>
<dbReference type="EMBL" id="JAESWC010000002">
    <property type="protein sequence ID" value="MBL4935861.1"/>
    <property type="molecule type" value="Genomic_DNA"/>
</dbReference>
<accession>A0ABS1T9C3</accession>
<evidence type="ECO:0000256" key="6">
    <source>
        <dbReference type="ARBA" id="ARBA00023012"/>
    </source>
</evidence>
<dbReference type="InterPro" id="IPR036097">
    <property type="entry name" value="HisK_dim/P_sf"/>
</dbReference>
<dbReference type="SMART" id="SM00387">
    <property type="entry name" value="HATPase_c"/>
    <property type="match status" value="1"/>
</dbReference>
<dbReference type="Pfam" id="PF00512">
    <property type="entry name" value="HisKA"/>
    <property type="match status" value="1"/>
</dbReference>
<evidence type="ECO:0000256" key="3">
    <source>
        <dbReference type="ARBA" id="ARBA00022553"/>
    </source>
</evidence>
<dbReference type="SUPFAM" id="SSF55785">
    <property type="entry name" value="PYP-like sensor domain (PAS domain)"/>
    <property type="match status" value="2"/>
</dbReference>
<dbReference type="PANTHER" id="PTHR43047:SF72">
    <property type="entry name" value="OSMOSENSING HISTIDINE PROTEIN KINASE SLN1"/>
    <property type="match status" value="1"/>
</dbReference>
<evidence type="ECO:0000256" key="4">
    <source>
        <dbReference type="ARBA" id="ARBA00022679"/>
    </source>
</evidence>
<keyword evidence="5 9" id="KW-0418">Kinase</keyword>
<dbReference type="InterPro" id="IPR003594">
    <property type="entry name" value="HATPase_dom"/>
</dbReference>
<dbReference type="PANTHER" id="PTHR43047">
    <property type="entry name" value="TWO-COMPONENT HISTIDINE PROTEIN KINASE"/>
    <property type="match status" value="1"/>
</dbReference>
<dbReference type="SUPFAM" id="SSF47384">
    <property type="entry name" value="Homodimeric domain of signal transducing histidine kinase"/>
    <property type="match status" value="1"/>
</dbReference>
<keyword evidence="3" id="KW-0597">Phosphoprotein</keyword>
<evidence type="ECO:0000256" key="1">
    <source>
        <dbReference type="ARBA" id="ARBA00000085"/>
    </source>
</evidence>
<dbReference type="InterPro" id="IPR036890">
    <property type="entry name" value="HATPase_C_sf"/>
</dbReference>
<feature type="domain" description="PAS" evidence="8">
    <location>
        <begin position="136"/>
        <end position="207"/>
    </location>
</feature>
<dbReference type="InterPro" id="IPR003661">
    <property type="entry name" value="HisK_dim/P_dom"/>
</dbReference>
<dbReference type="Gene3D" id="3.30.450.20">
    <property type="entry name" value="PAS domain"/>
    <property type="match status" value="2"/>
</dbReference>
<dbReference type="PROSITE" id="PS50112">
    <property type="entry name" value="PAS"/>
    <property type="match status" value="2"/>
</dbReference>
<dbReference type="Gene3D" id="1.10.287.130">
    <property type="match status" value="1"/>
</dbReference>
<keyword evidence="10" id="KW-1185">Reference proteome</keyword>
<name>A0ABS1T9C3_9CLOT</name>
<evidence type="ECO:0000313" key="10">
    <source>
        <dbReference type="Proteomes" id="UP000632377"/>
    </source>
</evidence>
<dbReference type="PRINTS" id="PR00344">
    <property type="entry name" value="BCTRLSENSOR"/>
</dbReference>
<dbReference type="SMART" id="SM00091">
    <property type="entry name" value="PAS"/>
    <property type="match status" value="2"/>
</dbReference>
<keyword evidence="4" id="KW-0808">Transferase</keyword>
<dbReference type="Pfam" id="PF13188">
    <property type="entry name" value="PAS_8"/>
    <property type="match status" value="1"/>
</dbReference>
<evidence type="ECO:0000313" key="9">
    <source>
        <dbReference type="EMBL" id="MBL4935861.1"/>
    </source>
</evidence>
<gene>
    <name evidence="9" type="ORF">JK636_08820</name>
</gene>
<evidence type="ECO:0000259" key="7">
    <source>
        <dbReference type="PROSITE" id="PS50109"/>
    </source>
</evidence>
<feature type="domain" description="PAS" evidence="8">
    <location>
        <begin position="10"/>
        <end position="58"/>
    </location>
</feature>
<dbReference type="GO" id="GO:0016301">
    <property type="term" value="F:kinase activity"/>
    <property type="evidence" value="ECO:0007669"/>
    <property type="project" value="UniProtKB-KW"/>
</dbReference>
<feature type="domain" description="Histidine kinase" evidence="7">
    <location>
        <begin position="285"/>
        <end position="501"/>
    </location>
</feature>
<evidence type="ECO:0000256" key="2">
    <source>
        <dbReference type="ARBA" id="ARBA00012438"/>
    </source>
</evidence>
<keyword evidence="6" id="KW-0902">Two-component regulatory system</keyword>
<dbReference type="CDD" id="cd16922">
    <property type="entry name" value="HATPase_EvgS-ArcB-TorS-like"/>
    <property type="match status" value="1"/>
</dbReference>
<dbReference type="Gene3D" id="3.30.565.10">
    <property type="entry name" value="Histidine kinase-like ATPase, C-terminal domain"/>
    <property type="match status" value="1"/>
</dbReference>
<comment type="catalytic activity">
    <reaction evidence="1">
        <text>ATP + protein L-histidine = ADP + protein N-phospho-L-histidine.</text>
        <dbReference type="EC" id="2.7.13.3"/>
    </reaction>
</comment>
<sequence>MSYEDKLKNSETILEVILKSTADGILVLDHNLKIIHINNSFRQLWNIPNEILLEKDGLKLANYIKYQLSEPETFVPRILSIIDSLVEHRDEIYFKNGKVFEQNFTPLIIDNNLSRMVWSYRDITSRVVLQKELIRSQKLYRRLIEHLPDAIFVYKDNKIFLVNEAAAKLLRKSKVDILGKHGGTLAKIHPDNKPIDMESIKKLHQSETSIEFREQKLILSDGTEIDTETGGFSFKNDDQLFVTTIVRDITERKKIHQLEKSILEKTEQLKAALEYNSLKTQFFSTISHELKTPLNIIFGSVQLLEKLDTPIHLKKYLKIMKQNCYRLIRLINNLIDINRIEVGFYKLQLKNYDIVKIIEDITLSVVEYTNSKGIELIFDTDVEEKIIACDAEKLERVILNLLSNAIKFTEPGGEIQVNMYDKEDIIIISIKDTGSGIPNEMLDKIFETFRQVDSSLRRKAEGSGIGLSLAKSLIEMHNGKISVKSEYGKGSEFIIELPVKLIANEDAVITRSINDSNNKIETVNIEFSDIYS</sequence>
<dbReference type="NCBIfam" id="TIGR00229">
    <property type="entry name" value="sensory_box"/>
    <property type="match status" value="1"/>
</dbReference>
<dbReference type="SUPFAM" id="SSF55874">
    <property type="entry name" value="ATPase domain of HSP90 chaperone/DNA topoisomerase II/histidine kinase"/>
    <property type="match status" value="1"/>
</dbReference>
<dbReference type="InterPro" id="IPR035965">
    <property type="entry name" value="PAS-like_dom_sf"/>
</dbReference>
<dbReference type="SMART" id="SM00388">
    <property type="entry name" value="HisKA"/>
    <property type="match status" value="1"/>
</dbReference>
<dbReference type="InterPro" id="IPR000014">
    <property type="entry name" value="PAS"/>
</dbReference>
<proteinExistence type="predicted"/>